<evidence type="ECO:0000313" key="7">
    <source>
        <dbReference type="Proteomes" id="UP000321947"/>
    </source>
</evidence>
<dbReference type="Pfam" id="PF14309">
    <property type="entry name" value="DUF4378"/>
    <property type="match status" value="1"/>
</dbReference>
<feature type="region of interest" description="Disordered" evidence="1">
    <location>
        <begin position="123"/>
        <end position="146"/>
    </location>
</feature>
<gene>
    <name evidence="5" type="ORF">E5676_scaffold600G001070</name>
    <name evidence="4" type="ORF">E6C27_scaffold61G001110</name>
</gene>
<evidence type="ECO:0000259" key="2">
    <source>
        <dbReference type="Pfam" id="PF14309"/>
    </source>
</evidence>
<evidence type="ECO:0000256" key="1">
    <source>
        <dbReference type="SAM" id="MobiDB-lite"/>
    </source>
</evidence>
<proteinExistence type="predicted"/>
<feature type="compositionally biased region" description="Polar residues" evidence="1">
    <location>
        <begin position="487"/>
        <end position="501"/>
    </location>
</feature>
<feature type="compositionally biased region" description="Basic and acidic residues" evidence="1">
    <location>
        <begin position="470"/>
        <end position="484"/>
    </location>
</feature>
<dbReference type="STRING" id="1194695.A0A5D3DYG5"/>
<dbReference type="Proteomes" id="UP000321947">
    <property type="component" value="Unassembled WGS sequence"/>
</dbReference>
<dbReference type="PANTHER" id="PTHR21726:SF61">
    <property type="entry name" value="DNAA INITIATOR-ASSOCIATING PROTEIN"/>
    <property type="match status" value="1"/>
</dbReference>
<protein>
    <submittedName>
        <fullName evidence="5">DUF4378 domain-containing protein/VARLMGL domain-containing protein</fullName>
    </submittedName>
</protein>
<feature type="region of interest" description="Disordered" evidence="1">
    <location>
        <begin position="444"/>
        <end position="506"/>
    </location>
</feature>
<feature type="domain" description="DUF4378" evidence="2">
    <location>
        <begin position="840"/>
        <end position="990"/>
    </location>
</feature>
<reference evidence="6 7" key="1">
    <citation type="submission" date="2019-08" db="EMBL/GenBank/DDBJ databases">
        <title>Draft genome sequences of two oriental melons (Cucumis melo L. var makuwa).</title>
        <authorList>
            <person name="Kwon S.-Y."/>
        </authorList>
    </citation>
    <scope>NUCLEOTIDE SEQUENCE [LARGE SCALE GENOMIC DNA]</scope>
    <source>
        <strain evidence="7">cv. Chang Bougi</strain>
        <strain evidence="6">cv. SW 3</strain>
        <tissue evidence="5">Leaf</tissue>
    </source>
</reference>
<organism evidence="5 7">
    <name type="scientific">Cucumis melo var. makuwa</name>
    <name type="common">Oriental melon</name>
    <dbReference type="NCBI Taxonomy" id="1194695"/>
    <lineage>
        <taxon>Eukaryota</taxon>
        <taxon>Viridiplantae</taxon>
        <taxon>Streptophyta</taxon>
        <taxon>Embryophyta</taxon>
        <taxon>Tracheophyta</taxon>
        <taxon>Spermatophyta</taxon>
        <taxon>Magnoliopsida</taxon>
        <taxon>eudicotyledons</taxon>
        <taxon>Gunneridae</taxon>
        <taxon>Pentapetalae</taxon>
        <taxon>rosids</taxon>
        <taxon>fabids</taxon>
        <taxon>Cucurbitales</taxon>
        <taxon>Cucurbitaceae</taxon>
        <taxon>Benincaseae</taxon>
        <taxon>Cucumis</taxon>
    </lineage>
</organism>
<accession>A0A5D3DYG5</accession>
<dbReference type="Pfam" id="PF14383">
    <property type="entry name" value="VARLMGL"/>
    <property type="match status" value="1"/>
</dbReference>
<evidence type="ECO:0000313" key="5">
    <source>
        <dbReference type="EMBL" id="TYK28290.1"/>
    </source>
</evidence>
<dbReference type="AlphaFoldDB" id="A0A5D3DYG5"/>
<evidence type="ECO:0000313" key="4">
    <source>
        <dbReference type="EMBL" id="KAA0048498.1"/>
    </source>
</evidence>
<evidence type="ECO:0000313" key="6">
    <source>
        <dbReference type="Proteomes" id="UP000321393"/>
    </source>
</evidence>
<sequence>MGDDSNLLVGYRENGVEFEDSECVFGICMNNGDEAFGNNWGRGLLGRLMENTSRTSSCLAISEKKTHKSGGCVGIFFQLFDWNRRLAKKKLFSRKLLPPGRTQQVTKKFKGDEKMPASKNHLIADENRGGFPNVKKNGNHCTDVGHRNEMRVPGLVARLMGLEAMPVITRDKSKKTSFSNPCDNVEKKIVEDMNFEKASVKIEARPLKLQKTGTEEGKMMRRIGAEVLQYKSVMSRSRKPPSPPKLPSTKSPRLPSGRNVSRTSRLIDVASKILEPSLQISNRAKSAITLPKPMNYSPNEFISREIRVIPGKGYDLSKSMGQASCKNCNNLLKVEAVNHGVEEHVSAISPLNSTYGNASLKGSGWNKTTTPESSLQQEREEILQTSCDVPKTVTSKKNESKGSIISLVDSIAERMPLNKHNESRGCLISHVDSIAERMPLNKESICPTTRPSSQQFKLRTNQSSVVKHCSQSEDHMTSVKDRMPSKSKASITSSRRTTSPESAVGRTKNFVALNRSLNGCSRGKLPAKVENSKFGLERKSFNGCEGFSSQSGTSPRKRRTAHESGQIDRKTSFESPASKQRSHPRDKLSRTSSRVESKPLPTKQPWAGNRLAGCRDATDRVCKRDKDIVSFIFNSPIRQETTVAIKMNEESLSNERNVSSQNPSLFGGDALDILEQKLKELTSQGDDRSSSGSPLKKPASVVIQELIAAVAAARKVSLEGSTVNMDVTHYDDLKEERITNILKGQDQLSPGSVLEASFSSSSMDESSGCRMPAESVDCSFDRPPLSEPDTDLLDSATSLSEGNVGNERLSEVFTAISSILQSNNLTGIKLTGSKLARAKDIMLNTEILFGRDENNLLILPLFIDELETFTCEMWANSSSVGSLEEVKEVNHLRGFLFDCLIECLDSKHSQLYYGGSNAWIRTLPRQSARAFIRDVEKEIKKWVHFVGMMTDEIVEWEMSHSLGKWSDFSIEELESGAEIDGYILQMLVEEIVTELWDFRKG</sequence>
<feature type="region of interest" description="Disordered" evidence="1">
    <location>
        <begin position="231"/>
        <end position="262"/>
    </location>
</feature>
<feature type="compositionally biased region" description="Basic and acidic residues" evidence="1">
    <location>
        <begin position="561"/>
        <end position="572"/>
    </location>
</feature>
<feature type="compositionally biased region" description="Basic and acidic residues" evidence="1">
    <location>
        <begin position="583"/>
        <end position="597"/>
    </location>
</feature>
<dbReference type="OrthoDB" id="1928505at2759"/>
<feature type="compositionally biased region" description="Polar residues" evidence="1">
    <location>
        <begin position="446"/>
        <end position="465"/>
    </location>
</feature>
<dbReference type="EMBL" id="SSTD01002133">
    <property type="protein sequence ID" value="TYK28290.1"/>
    <property type="molecule type" value="Genomic_DNA"/>
</dbReference>
<evidence type="ECO:0000259" key="3">
    <source>
        <dbReference type="Pfam" id="PF14383"/>
    </source>
</evidence>
<dbReference type="InterPro" id="IPR025486">
    <property type="entry name" value="DUF4378"/>
</dbReference>
<name>A0A5D3DYG5_CUCMM</name>
<comment type="caution">
    <text evidence="5">The sequence shown here is derived from an EMBL/GenBank/DDBJ whole genome shotgun (WGS) entry which is preliminary data.</text>
</comment>
<dbReference type="EMBL" id="SSTE01012822">
    <property type="protein sequence ID" value="KAA0048498.1"/>
    <property type="molecule type" value="Genomic_DNA"/>
</dbReference>
<feature type="compositionally biased region" description="Low complexity" evidence="1">
    <location>
        <begin position="247"/>
        <end position="256"/>
    </location>
</feature>
<feature type="domain" description="DUF3741" evidence="3">
    <location>
        <begin position="148"/>
        <end position="166"/>
    </location>
</feature>
<feature type="region of interest" description="Disordered" evidence="1">
    <location>
        <begin position="545"/>
        <end position="611"/>
    </location>
</feature>
<dbReference type="Proteomes" id="UP000321393">
    <property type="component" value="Unassembled WGS sequence"/>
</dbReference>
<dbReference type="PANTHER" id="PTHR21726">
    <property type="entry name" value="PHOSPHATIDYLINOSITOL N-ACETYLGLUCOSAMINYLTRANSFERASE SUBUNIT P DOWN SYNDROME CRITICAL REGION PROTEIN 5 -RELATED"/>
    <property type="match status" value="1"/>
</dbReference>
<dbReference type="InterPro" id="IPR032795">
    <property type="entry name" value="DUF3741-assoc"/>
</dbReference>